<dbReference type="AlphaFoldDB" id="A0A6F8YXW1"/>
<dbReference type="KEGG" id="psuu:Psuf_082070"/>
<organism evidence="1 2">
    <name type="scientific">Phytohabitans suffuscus</name>
    <dbReference type="NCBI Taxonomy" id="624315"/>
    <lineage>
        <taxon>Bacteria</taxon>
        <taxon>Bacillati</taxon>
        <taxon>Actinomycetota</taxon>
        <taxon>Actinomycetes</taxon>
        <taxon>Micromonosporales</taxon>
        <taxon>Micromonosporaceae</taxon>
    </lineage>
</organism>
<keyword evidence="2" id="KW-1185">Reference proteome</keyword>
<dbReference type="RefSeq" id="WP_269476371.1">
    <property type="nucleotide sequence ID" value="NZ_AP022871.1"/>
</dbReference>
<name>A0A6F8YXW1_9ACTN</name>
<protein>
    <submittedName>
        <fullName evidence="1">Uncharacterized protein</fullName>
    </submittedName>
</protein>
<proteinExistence type="predicted"/>
<accession>A0A6F8YXW1</accession>
<sequence length="41" mass="4281">MVIDGEQNLFSYSFGDGTCGSSTPRLRQALTFVLAGEPGGT</sequence>
<dbReference type="EMBL" id="AP022871">
    <property type="protein sequence ID" value="BCB90894.1"/>
    <property type="molecule type" value="Genomic_DNA"/>
</dbReference>
<evidence type="ECO:0000313" key="2">
    <source>
        <dbReference type="Proteomes" id="UP000503011"/>
    </source>
</evidence>
<dbReference type="Proteomes" id="UP000503011">
    <property type="component" value="Chromosome"/>
</dbReference>
<gene>
    <name evidence="1" type="ORF">Psuf_082070</name>
</gene>
<reference evidence="1 2" key="1">
    <citation type="submission" date="2020-03" db="EMBL/GenBank/DDBJ databases">
        <title>Whole genome shotgun sequence of Phytohabitans suffuscus NBRC 105367.</title>
        <authorList>
            <person name="Komaki H."/>
            <person name="Tamura T."/>
        </authorList>
    </citation>
    <scope>NUCLEOTIDE SEQUENCE [LARGE SCALE GENOMIC DNA]</scope>
    <source>
        <strain evidence="1 2">NBRC 105367</strain>
    </source>
</reference>
<reference evidence="1 2" key="2">
    <citation type="submission" date="2020-03" db="EMBL/GenBank/DDBJ databases">
        <authorList>
            <person name="Ichikawa N."/>
            <person name="Kimura A."/>
            <person name="Kitahashi Y."/>
            <person name="Uohara A."/>
        </authorList>
    </citation>
    <scope>NUCLEOTIDE SEQUENCE [LARGE SCALE GENOMIC DNA]</scope>
    <source>
        <strain evidence="1 2">NBRC 105367</strain>
    </source>
</reference>
<evidence type="ECO:0000313" key="1">
    <source>
        <dbReference type="EMBL" id="BCB90894.1"/>
    </source>
</evidence>